<name>A0A7W0HJQ3_9BACT</name>
<gene>
    <name evidence="1" type="ORF">HNR65_000748</name>
</gene>
<dbReference type="EMBL" id="JACDUS010000002">
    <property type="protein sequence ID" value="MBA2880430.1"/>
    <property type="molecule type" value="Genomic_DNA"/>
</dbReference>
<accession>A0A7W0HJQ3</accession>
<protein>
    <submittedName>
        <fullName evidence="1">Uncharacterized protein</fullName>
    </submittedName>
</protein>
<organism evidence="1 2">
    <name type="scientific">Desulfosalsimonas propionicica</name>
    <dbReference type="NCBI Taxonomy" id="332175"/>
    <lineage>
        <taxon>Bacteria</taxon>
        <taxon>Pseudomonadati</taxon>
        <taxon>Thermodesulfobacteriota</taxon>
        <taxon>Desulfobacteria</taxon>
        <taxon>Desulfobacterales</taxon>
        <taxon>Desulfosalsimonadaceae</taxon>
        <taxon>Desulfosalsimonas</taxon>
    </lineage>
</organism>
<reference evidence="1 2" key="1">
    <citation type="submission" date="2020-07" db="EMBL/GenBank/DDBJ databases">
        <title>Genomic Encyclopedia of Type Strains, Phase IV (KMG-IV): sequencing the most valuable type-strain genomes for metagenomic binning, comparative biology and taxonomic classification.</title>
        <authorList>
            <person name="Goeker M."/>
        </authorList>
    </citation>
    <scope>NUCLEOTIDE SEQUENCE [LARGE SCALE GENOMIC DNA]</scope>
    <source>
        <strain evidence="1 2">DSM 17721</strain>
    </source>
</reference>
<keyword evidence="2" id="KW-1185">Reference proteome</keyword>
<sequence>MPGRKWLHWYKFRIKHEEHEGHEEKTGKMTGLVFFMMINSECNQLRKPI</sequence>
<dbReference type="Proteomes" id="UP000525298">
    <property type="component" value="Unassembled WGS sequence"/>
</dbReference>
<evidence type="ECO:0000313" key="2">
    <source>
        <dbReference type="Proteomes" id="UP000525298"/>
    </source>
</evidence>
<comment type="caution">
    <text evidence="1">The sequence shown here is derived from an EMBL/GenBank/DDBJ whole genome shotgun (WGS) entry which is preliminary data.</text>
</comment>
<dbReference type="AlphaFoldDB" id="A0A7W0HJQ3"/>
<evidence type="ECO:0000313" key="1">
    <source>
        <dbReference type="EMBL" id="MBA2880430.1"/>
    </source>
</evidence>
<proteinExistence type="predicted"/>